<evidence type="ECO:0000313" key="1">
    <source>
        <dbReference type="EMBL" id="MEQ0565903.1"/>
    </source>
</evidence>
<reference evidence="1 2" key="1">
    <citation type="submission" date="2024-05" db="EMBL/GenBank/DDBJ databases">
        <authorList>
            <person name="Zhao H."/>
            <person name="Xu Y."/>
            <person name="Lin S."/>
            <person name="Spain J.C."/>
            <person name="Zhou N.-Y."/>
        </authorList>
    </citation>
    <scope>NUCLEOTIDE SEQUENCE [LARGE SCALE GENOMIC DNA]</scope>
    <source>
        <strain evidence="1 2">NEAU-NG30</strain>
    </source>
</reference>
<protein>
    <submittedName>
        <fullName evidence="1">Uncharacterized protein</fullName>
    </submittedName>
</protein>
<organism evidence="1 2">
    <name type="scientific">Amycolatopsis melonis</name>
    <dbReference type="NCBI Taxonomy" id="3156488"/>
    <lineage>
        <taxon>Bacteria</taxon>
        <taxon>Bacillati</taxon>
        <taxon>Actinomycetota</taxon>
        <taxon>Actinomycetes</taxon>
        <taxon>Pseudonocardiales</taxon>
        <taxon>Pseudonocardiaceae</taxon>
        <taxon>Amycolatopsis</taxon>
    </lineage>
</organism>
<name>A0ABV0LUC3_9PSEU</name>
<dbReference type="RefSeq" id="WP_348956993.1">
    <property type="nucleotide sequence ID" value="NZ_JBDZYD010000024.1"/>
</dbReference>
<comment type="caution">
    <text evidence="1">The sequence shown here is derived from an EMBL/GenBank/DDBJ whole genome shotgun (WGS) entry which is preliminary data.</text>
</comment>
<sequence length="63" mass="6748">MFAQVSADVRTLFSELGIPNDGADVLVIERFGQWHDAADAVVRGTVGSCFSCVSESEEWAEAA</sequence>
<gene>
    <name evidence="1" type="ORF">ABJI51_43070</name>
</gene>
<accession>A0ABV0LUC3</accession>
<dbReference type="Proteomes" id="UP001440984">
    <property type="component" value="Unassembled WGS sequence"/>
</dbReference>
<evidence type="ECO:0000313" key="2">
    <source>
        <dbReference type="Proteomes" id="UP001440984"/>
    </source>
</evidence>
<keyword evidence="2" id="KW-1185">Reference proteome</keyword>
<proteinExistence type="predicted"/>
<dbReference type="EMBL" id="JBDZYD010000024">
    <property type="protein sequence ID" value="MEQ0565903.1"/>
    <property type="molecule type" value="Genomic_DNA"/>
</dbReference>